<dbReference type="AlphaFoldDB" id="A0A2Z6S5H4"/>
<evidence type="ECO:0000313" key="2">
    <source>
        <dbReference type="EMBL" id="GBC09761.1"/>
    </source>
</evidence>
<keyword evidence="4" id="KW-1185">Reference proteome</keyword>
<feature type="region of interest" description="Disordered" evidence="1">
    <location>
        <begin position="80"/>
        <end position="181"/>
    </location>
</feature>
<dbReference type="Proteomes" id="UP000247702">
    <property type="component" value="Unassembled WGS sequence"/>
</dbReference>
<accession>A0A2Z6S5H4</accession>
<organism evidence="2 4">
    <name type="scientific">Rhizophagus clarus</name>
    <dbReference type="NCBI Taxonomy" id="94130"/>
    <lineage>
        <taxon>Eukaryota</taxon>
        <taxon>Fungi</taxon>
        <taxon>Fungi incertae sedis</taxon>
        <taxon>Mucoromycota</taxon>
        <taxon>Glomeromycotina</taxon>
        <taxon>Glomeromycetes</taxon>
        <taxon>Glomerales</taxon>
        <taxon>Glomeraceae</taxon>
        <taxon>Rhizophagus</taxon>
    </lineage>
</organism>
<dbReference type="OrthoDB" id="5816at2759"/>
<comment type="caution">
    <text evidence="2">The sequence shown here is derived from an EMBL/GenBank/DDBJ whole genome shotgun (WGS) entry which is preliminary data.</text>
</comment>
<dbReference type="Proteomes" id="UP000615446">
    <property type="component" value="Unassembled WGS sequence"/>
</dbReference>
<protein>
    <submittedName>
        <fullName evidence="2">Uncharacterized protein</fullName>
    </submittedName>
</protein>
<evidence type="ECO:0000313" key="3">
    <source>
        <dbReference type="EMBL" id="GES75366.1"/>
    </source>
</evidence>
<feature type="compositionally biased region" description="Low complexity" evidence="1">
    <location>
        <begin position="118"/>
        <end position="175"/>
    </location>
</feature>
<reference evidence="3" key="2">
    <citation type="submission" date="2019-10" db="EMBL/GenBank/DDBJ databases">
        <title>Conservation and host-specific expression of non-tandemly repeated heterogenous ribosome RNA gene in arbuscular mycorrhizal fungi.</title>
        <authorList>
            <person name="Maeda T."/>
            <person name="Kobayashi Y."/>
            <person name="Nakagawa T."/>
            <person name="Ezawa T."/>
            <person name="Yamaguchi K."/>
            <person name="Bino T."/>
            <person name="Nishimoto Y."/>
            <person name="Shigenobu S."/>
            <person name="Kawaguchi M."/>
        </authorList>
    </citation>
    <scope>NUCLEOTIDE SEQUENCE</scope>
    <source>
        <strain evidence="3">HR1</strain>
    </source>
</reference>
<name>A0A2Z6S5H4_9GLOM</name>
<evidence type="ECO:0000313" key="4">
    <source>
        <dbReference type="Proteomes" id="UP000247702"/>
    </source>
</evidence>
<dbReference type="EMBL" id="BLAL01000016">
    <property type="protein sequence ID" value="GES75366.1"/>
    <property type="molecule type" value="Genomic_DNA"/>
</dbReference>
<feature type="compositionally biased region" description="Polar residues" evidence="1">
    <location>
        <begin position="80"/>
        <end position="100"/>
    </location>
</feature>
<reference evidence="2 4" key="1">
    <citation type="submission" date="2017-11" db="EMBL/GenBank/DDBJ databases">
        <title>The genome of Rhizophagus clarus HR1 reveals common genetic basis of auxotrophy among arbuscular mycorrhizal fungi.</title>
        <authorList>
            <person name="Kobayashi Y."/>
        </authorList>
    </citation>
    <scope>NUCLEOTIDE SEQUENCE [LARGE SCALE GENOMIC DNA]</scope>
    <source>
        <strain evidence="2 4">HR1</strain>
    </source>
</reference>
<proteinExistence type="predicted"/>
<dbReference type="EMBL" id="BEXD01004326">
    <property type="protein sequence ID" value="GBC09761.1"/>
    <property type="molecule type" value="Genomic_DNA"/>
</dbReference>
<sequence>MSWQKYAIKILATSIGKKLIVFGIAKMYGVPRIYRRALELNNKIFKKPETRKFTANLLKQGFLLPNTISSKLTPVKTFPNSTSPIVNSSSTGNTVASPYTPSRLVSPPHPNLPAGSIKNPTTLTPTTQTTTAITSTSTSTSMSTSKSTSKSTSESTSSTSKNSPNTSSSTSSTNPKEPLQK</sequence>
<evidence type="ECO:0000256" key="1">
    <source>
        <dbReference type="SAM" id="MobiDB-lite"/>
    </source>
</evidence>
<gene>
    <name evidence="3" type="ORF">RCL2_000280800</name>
    <name evidence="2" type="ORF">RclHR1_00910011</name>
</gene>